<proteinExistence type="predicted"/>
<dbReference type="CDD" id="cd00112">
    <property type="entry name" value="LDLa"/>
    <property type="match status" value="1"/>
</dbReference>
<feature type="domain" description="CUB" evidence="4">
    <location>
        <begin position="220"/>
        <end position="248"/>
    </location>
</feature>
<evidence type="ECO:0000256" key="1">
    <source>
        <dbReference type="ARBA" id="ARBA00023157"/>
    </source>
</evidence>
<dbReference type="SUPFAM" id="SSF49854">
    <property type="entry name" value="Spermadhesin, CUB domain"/>
    <property type="match status" value="1"/>
</dbReference>
<dbReference type="InterPro" id="IPR042333">
    <property type="entry name" value="LRAD2/Mig-13-like"/>
</dbReference>
<accession>A0A8D8QNA2</accession>
<dbReference type="PROSITE" id="PS01180">
    <property type="entry name" value="CUB"/>
    <property type="match status" value="1"/>
</dbReference>
<evidence type="ECO:0000259" key="4">
    <source>
        <dbReference type="PROSITE" id="PS01180"/>
    </source>
</evidence>
<dbReference type="SUPFAM" id="SSF57424">
    <property type="entry name" value="LDL receptor-like module"/>
    <property type="match status" value="1"/>
</dbReference>
<dbReference type="InterPro" id="IPR023415">
    <property type="entry name" value="LDLR_class-A_CS"/>
</dbReference>
<dbReference type="PROSITE" id="PS50068">
    <property type="entry name" value="LDLRA_2"/>
    <property type="match status" value="1"/>
</dbReference>
<feature type="disulfide bond" evidence="2">
    <location>
        <begin position="360"/>
        <end position="378"/>
    </location>
</feature>
<dbReference type="PANTHER" id="PTHR24652">
    <property type="entry name" value="LOW-DENSITY LIPOPROTEIN RECEPTOR CLASS A DOMAIN-CONTAINING PROTEIN 2"/>
    <property type="match status" value="1"/>
</dbReference>
<reference evidence="5" key="1">
    <citation type="submission" date="2021-05" db="EMBL/GenBank/DDBJ databases">
        <authorList>
            <person name="Alioto T."/>
            <person name="Alioto T."/>
            <person name="Gomez Garrido J."/>
        </authorList>
    </citation>
    <scope>NUCLEOTIDE SEQUENCE</scope>
</reference>
<keyword evidence="3" id="KW-1133">Transmembrane helix</keyword>
<dbReference type="Pfam" id="PF00057">
    <property type="entry name" value="Ldl_recept_a"/>
    <property type="match status" value="1"/>
</dbReference>
<dbReference type="Gene3D" id="4.10.400.10">
    <property type="entry name" value="Low-density Lipoprotein Receptor"/>
    <property type="match status" value="1"/>
</dbReference>
<evidence type="ECO:0000256" key="3">
    <source>
        <dbReference type="SAM" id="Phobius"/>
    </source>
</evidence>
<dbReference type="InterPro" id="IPR035914">
    <property type="entry name" value="Sperma_CUB_dom_sf"/>
</dbReference>
<evidence type="ECO:0000313" key="5">
    <source>
        <dbReference type="EMBL" id="CAG6634227.1"/>
    </source>
</evidence>
<dbReference type="Gene3D" id="2.60.120.290">
    <property type="entry name" value="Spermadhesin, CUB domain"/>
    <property type="match status" value="1"/>
</dbReference>
<keyword evidence="1 2" id="KW-1015">Disulfide bond</keyword>
<dbReference type="InterPro" id="IPR036055">
    <property type="entry name" value="LDL_receptor-like_sf"/>
</dbReference>
<dbReference type="PROSITE" id="PS01209">
    <property type="entry name" value="LDLRA_1"/>
    <property type="match status" value="1"/>
</dbReference>
<name>A0A8D8QNA2_9HEMI</name>
<dbReference type="SMART" id="SM00192">
    <property type="entry name" value="LDLa"/>
    <property type="match status" value="1"/>
</dbReference>
<feature type="transmembrane region" description="Helical" evidence="3">
    <location>
        <begin position="424"/>
        <end position="445"/>
    </location>
</feature>
<comment type="caution">
    <text evidence="2">Lacks conserved residue(s) required for the propagation of feature annotation.</text>
</comment>
<keyword evidence="3" id="KW-0812">Transmembrane</keyword>
<dbReference type="EMBL" id="HBUF01085654">
    <property type="protein sequence ID" value="CAG6634227.1"/>
    <property type="molecule type" value="Transcribed_RNA"/>
</dbReference>
<evidence type="ECO:0000256" key="2">
    <source>
        <dbReference type="PROSITE-ProRule" id="PRU00124"/>
    </source>
</evidence>
<dbReference type="InterPro" id="IPR002172">
    <property type="entry name" value="LDrepeatLR_classA_rpt"/>
</dbReference>
<keyword evidence="3" id="KW-0472">Membrane</keyword>
<organism evidence="5">
    <name type="scientific">Cacopsylla melanoneura</name>
    <dbReference type="NCBI Taxonomy" id="428564"/>
    <lineage>
        <taxon>Eukaryota</taxon>
        <taxon>Metazoa</taxon>
        <taxon>Ecdysozoa</taxon>
        <taxon>Arthropoda</taxon>
        <taxon>Hexapoda</taxon>
        <taxon>Insecta</taxon>
        <taxon>Pterygota</taxon>
        <taxon>Neoptera</taxon>
        <taxon>Paraneoptera</taxon>
        <taxon>Hemiptera</taxon>
        <taxon>Sternorrhyncha</taxon>
        <taxon>Psylloidea</taxon>
        <taxon>Psyllidae</taxon>
        <taxon>Psyllinae</taxon>
        <taxon>Cacopsylla</taxon>
    </lineage>
</organism>
<dbReference type="AlphaFoldDB" id="A0A8D8QNA2"/>
<dbReference type="InterPro" id="IPR000859">
    <property type="entry name" value="CUB_dom"/>
</dbReference>
<sequence>MPSCTNSPILQQISDKRNHACNCDVVRISESPQNSGYATPPDPIAFVPYCGFYTSKIFVQPRYKSQTRSVSIKLLYSHNHHHAFTVKYSVTKNIRLFEGSVGGGGSILSPFFPVQYPRDLAMEYIIRCVGLHAASNCKIRLVFSDFNLATSSMIEMLDQHKLLLDSSTGAMFRPNILLTRGPLLIVRFMANGGTGIGFKADYTFLPGNYDEKQLNPYTDCGGLVENTGGAITMMNMPEQYYDCVWIVQPLHKMYYLKTHLYVRIASARGLGNNSELQIHQGITSDRPLVESLVFPAAETYRPRREHIVPLPRGFYISLRGFFTPLSALEIAYTTFSYLDEYHVSFPTQTRDCYTSNDFLCSNQRCIPGHVHCDGFDHCGDNSDESSNCHPDLESSFYEKPWYSHKPNYYFPKLSSYPDFTSATLMFFLASVGLMIVIFTLIGILYKMGSRARQQRELHDRLHSISQFLESVTRPNTPPGAADEPPVYEAPPDYAEALKSEATVALGPTVVNIPPSAGSYRKAKKKRARGSMRSRSSPGNFFSVTSRLYYLPSNLIARDSHLPLISISGPIGRPGIGRLSCTLGLPWTSFGDHP</sequence>
<protein>
    <submittedName>
        <fullName evidence="5">Neuropilin and tolloid-like protein 2</fullName>
    </submittedName>
</protein>